<protein>
    <submittedName>
        <fullName evidence="1">Uncharacterized protein</fullName>
    </submittedName>
</protein>
<keyword evidence="2" id="KW-1185">Reference proteome</keyword>
<reference evidence="1 2" key="1">
    <citation type="journal article" date="2016" name="C (Basel)">
        <title>Selective Growth of and Electricity Production by Marine Exoelectrogenic Bacteria in Self-Aggregated Hydrogel of Microbially Reduced Graphene Oxide.</title>
        <authorList>
            <person name="Yoshida N."/>
            <person name="Goto Y."/>
            <person name="Miyata Y."/>
        </authorList>
    </citation>
    <scope>NUCLEOTIDE SEQUENCE [LARGE SCALE GENOMIC DNA]</scope>
    <source>
        <strain evidence="1 2">NIT-T3</strain>
    </source>
</reference>
<gene>
    <name evidence="1" type="ORF">DESUT3_31410</name>
</gene>
<evidence type="ECO:0000313" key="1">
    <source>
        <dbReference type="EMBL" id="BCR06072.1"/>
    </source>
</evidence>
<accession>A0ABN6E153</accession>
<proteinExistence type="predicted"/>
<organism evidence="1 2">
    <name type="scientific">Desulfuromonas versatilis</name>
    <dbReference type="NCBI Taxonomy" id="2802975"/>
    <lineage>
        <taxon>Bacteria</taxon>
        <taxon>Pseudomonadati</taxon>
        <taxon>Thermodesulfobacteriota</taxon>
        <taxon>Desulfuromonadia</taxon>
        <taxon>Desulfuromonadales</taxon>
        <taxon>Desulfuromonadaceae</taxon>
        <taxon>Desulfuromonas</taxon>
    </lineage>
</organism>
<reference evidence="1 2" key="2">
    <citation type="journal article" date="2021" name="Int. J. Syst. Evol. Microbiol.">
        <title>Isolation and Polyphasic Characterization of Desulfuromonas versatilis sp. Nov., an Electrogenic Bacteria Capable of Versatile Metabolism Isolated from a Graphene Oxide-Reducing Enrichment Culture.</title>
        <authorList>
            <person name="Xie L."/>
            <person name="Yoshida N."/>
            <person name="Ishii S."/>
            <person name="Meng L."/>
        </authorList>
    </citation>
    <scope>NUCLEOTIDE SEQUENCE [LARGE SCALE GENOMIC DNA]</scope>
    <source>
        <strain evidence="1 2">NIT-T3</strain>
    </source>
</reference>
<evidence type="ECO:0000313" key="2">
    <source>
        <dbReference type="Proteomes" id="UP001319827"/>
    </source>
</evidence>
<name>A0ABN6E153_9BACT</name>
<dbReference type="EMBL" id="AP024355">
    <property type="protein sequence ID" value="BCR06072.1"/>
    <property type="molecule type" value="Genomic_DNA"/>
</dbReference>
<sequence length="163" mass="17960">MAHDMKNDLAHKTAILGRHVPGFLGYSAISYRETDRLLCRHLARELEKVRDRLADFIASGRAGEGLAEDLGALLQQTARVKAEVARGQLPAQAGPWLSSSDEERLVDFDFALLDKIVALHTPLERMEAAAAVEEVERAAALYRQGLLELEALFRERGQVLSGA</sequence>
<dbReference type="Proteomes" id="UP001319827">
    <property type="component" value="Chromosome"/>
</dbReference>